<keyword evidence="3" id="KW-1133">Transmembrane helix</keyword>
<feature type="region of interest" description="Disordered" evidence="2">
    <location>
        <begin position="71"/>
        <end position="94"/>
    </location>
</feature>
<reference evidence="4 5" key="1">
    <citation type="submission" date="2020-08" db="EMBL/GenBank/DDBJ databases">
        <title>Genome sequencing of Purple Non-Sulfur Bacteria from various extreme environments.</title>
        <authorList>
            <person name="Mayer M."/>
        </authorList>
    </citation>
    <scope>NUCLEOTIDE SEQUENCE [LARGE SCALE GENOMIC DNA]</scope>
    <source>
        <strain evidence="4 5">2761</strain>
    </source>
</reference>
<evidence type="ECO:0000313" key="5">
    <source>
        <dbReference type="Proteomes" id="UP000587070"/>
    </source>
</evidence>
<keyword evidence="1" id="KW-0175">Coiled coil</keyword>
<evidence type="ECO:0000256" key="2">
    <source>
        <dbReference type="SAM" id="MobiDB-lite"/>
    </source>
</evidence>
<keyword evidence="3" id="KW-0812">Transmembrane</keyword>
<feature type="transmembrane region" description="Helical" evidence="3">
    <location>
        <begin position="35"/>
        <end position="55"/>
    </location>
</feature>
<dbReference type="OrthoDB" id="9180765at2"/>
<accession>A0A840G8N8</accession>
<dbReference type="Proteomes" id="UP000587070">
    <property type="component" value="Unassembled WGS sequence"/>
</dbReference>
<sequence length="244" mass="27245">MNAIRPRRKSGARPSRLRTLLSFWQGLPAKEKNTYTAISIALCIAIYFGLIWPLGHTRLGKIEYAMEKQGAREKSLAKTPNTPEPPPPSLGGKNLTEARHELEALRQQLEVTQKEVTRLNGSFVPLDDTLALNVLKTGLTNLAESGDMEVLALEHVYLRVEDKDRPPTPQMIKEAAQANPFKRPLIVMRARASYRGLMQFLDGLADLPYVAAPVSSDISVQVDRNPQTGAPLRQWLEVQIRFAV</sequence>
<evidence type="ECO:0000256" key="3">
    <source>
        <dbReference type="SAM" id="Phobius"/>
    </source>
</evidence>
<evidence type="ECO:0000256" key="1">
    <source>
        <dbReference type="SAM" id="Coils"/>
    </source>
</evidence>
<dbReference type="RefSeq" id="WP_153117614.1">
    <property type="nucleotide sequence ID" value="NZ_JACIGE010000013.1"/>
</dbReference>
<keyword evidence="3" id="KW-0472">Membrane</keyword>
<dbReference type="AlphaFoldDB" id="A0A840G8N8"/>
<keyword evidence="5" id="KW-1185">Reference proteome</keyword>
<proteinExistence type="predicted"/>
<feature type="coiled-coil region" evidence="1">
    <location>
        <begin position="95"/>
        <end position="122"/>
    </location>
</feature>
<dbReference type="EMBL" id="JACIGE010000013">
    <property type="protein sequence ID" value="MBB4248703.1"/>
    <property type="molecule type" value="Genomic_DNA"/>
</dbReference>
<evidence type="ECO:0000313" key="4">
    <source>
        <dbReference type="EMBL" id="MBB4248703.1"/>
    </source>
</evidence>
<name>A0A840G8N8_RHOTE</name>
<protein>
    <submittedName>
        <fullName evidence="4">Uncharacterized protein</fullName>
    </submittedName>
</protein>
<organism evidence="4 5">
    <name type="scientific">Rhodocyclus tenuis</name>
    <name type="common">Rhodospirillum tenue</name>
    <dbReference type="NCBI Taxonomy" id="1066"/>
    <lineage>
        <taxon>Bacteria</taxon>
        <taxon>Pseudomonadati</taxon>
        <taxon>Pseudomonadota</taxon>
        <taxon>Betaproteobacteria</taxon>
        <taxon>Rhodocyclales</taxon>
        <taxon>Rhodocyclaceae</taxon>
        <taxon>Rhodocyclus</taxon>
    </lineage>
</organism>
<comment type="caution">
    <text evidence="4">The sequence shown here is derived from an EMBL/GenBank/DDBJ whole genome shotgun (WGS) entry which is preliminary data.</text>
</comment>
<gene>
    <name evidence="4" type="ORF">GGD90_003103</name>
</gene>